<keyword evidence="1" id="KW-0472">Membrane</keyword>
<organism evidence="2 3">
    <name type="scientific">Candidatus Magasanikbacteria bacterium RIFCSPLOWO2_12_FULL_43_12</name>
    <dbReference type="NCBI Taxonomy" id="1798692"/>
    <lineage>
        <taxon>Bacteria</taxon>
        <taxon>Candidatus Magasanikiibacteriota</taxon>
    </lineage>
</organism>
<dbReference type="AlphaFoldDB" id="A0A1F6MVJ3"/>
<dbReference type="Pfam" id="PF09997">
    <property type="entry name" value="DUF2238"/>
    <property type="match status" value="1"/>
</dbReference>
<evidence type="ECO:0000256" key="1">
    <source>
        <dbReference type="SAM" id="Phobius"/>
    </source>
</evidence>
<evidence type="ECO:0000313" key="3">
    <source>
        <dbReference type="Proteomes" id="UP000178347"/>
    </source>
</evidence>
<accession>A0A1F6MVJ3</accession>
<dbReference type="EMBL" id="MFQN01000007">
    <property type="protein sequence ID" value="OGH75528.1"/>
    <property type="molecule type" value="Genomic_DNA"/>
</dbReference>
<keyword evidence="1" id="KW-0812">Transmembrane</keyword>
<reference evidence="2 3" key="1">
    <citation type="journal article" date="2016" name="Nat. Commun.">
        <title>Thousands of microbial genomes shed light on interconnected biogeochemical processes in an aquifer system.</title>
        <authorList>
            <person name="Anantharaman K."/>
            <person name="Brown C.T."/>
            <person name="Hug L.A."/>
            <person name="Sharon I."/>
            <person name="Castelle C.J."/>
            <person name="Probst A.J."/>
            <person name="Thomas B.C."/>
            <person name="Singh A."/>
            <person name="Wilkins M.J."/>
            <person name="Karaoz U."/>
            <person name="Brodie E.L."/>
            <person name="Williams K.H."/>
            <person name="Hubbard S.S."/>
            <person name="Banfield J.F."/>
        </authorList>
    </citation>
    <scope>NUCLEOTIDE SEQUENCE [LARGE SCALE GENOMIC DNA]</scope>
</reference>
<dbReference type="Proteomes" id="UP000178347">
    <property type="component" value="Unassembled WGS sequence"/>
</dbReference>
<protein>
    <recommendedName>
        <fullName evidence="4">VanZ-like domain-containing protein</fullName>
    </recommendedName>
</protein>
<keyword evidence="1" id="KW-1133">Transmembrane helix</keyword>
<sequence>MRINMSYSEFKKLFFILRFPIVVFTLDKLINIPFDLYKMFPLLDIPMHFIGGASIAVSAVLWWRYKCGSLKTAKINKIFSLLWIIGIVSFTAIVWEFYEFASDYFFHTEWQFGSADVVGDMFFGLAGGGAAGWYKIYRHNNTGK</sequence>
<proteinExistence type="predicted"/>
<evidence type="ECO:0008006" key="4">
    <source>
        <dbReference type="Google" id="ProtNLM"/>
    </source>
</evidence>
<feature type="transmembrane region" description="Helical" evidence="1">
    <location>
        <begin position="118"/>
        <end position="137"/>
    </location>
</feature>
<name>A0A1F6MVJ3_9BACT</name>
<dbReference type="STRING" id="1798692.A3G00_00495"/>
<feature type="transmembrane region" description="Helical" evidence="1">
    <location>
        <begin position="75"/>
        <end position="98"/>
    </location>
</feature>
<dbReference type="InterPro" id="IPR014509">
    <property type="entry name" value="YjdF-like"/>
</dbReference>
<feature type="transmembrane region" description="Helical" evidence="1">
    <location>
        <begin position="12"/>
        <end position="33"/>
    </location>
</feature>
<comment type="caution">
    <text evidence="2">The sequence shown here is derived from an EMBL/GenBank/DDBJ whole genome shotgun (WGS) entry which is preliminary data.</text>
</comment>
<evidence type="ECO:0000313" key="2">
    <source>
        <dbReference type="EMBL" id="OGH75528.1"/>
    </source>
</evidence>
<gene>
    <name evidence="2" type="ORF">A3G00_00495</name>
</gene>
<feature type="transmembrane region" description="Helical" evidence="1">
    <location>
        <begin position="45"/>
        <end position="63"/>
    </location>
</feature>